<evidence type="ECO:0000313" key="1">
    <source>
        <dbReference type="EMBL" id="JAH08603.1"/>
    </source>
</evidence>
<reference evidence="1" key="2">
    <citation type="journal article" date="2015" name="Fish Shellfish Immunol.">
        <title>Early steps in the European eel (Anguilla anguilla)-Vibrio vulnificus interaction in the gills: Role of the RtxA13 toxin.</title>
        <authorList>
            <person name="Callol A."/>
            <person name="Pajuelo D."/>
            <person name="Ebbesson L."/>
            <person name="Teles M."/>
            <person name="MacKenzie S."/>
            <person name="Amaro C."/>
        </authorList>
    </citation>
    <scope>NUCLEOTIDE SEQUENCE</scope>
</reference>
<protein>
    <submittedName>
        <fullName evidence="1">Uncharacterized protein</fullName>
    </submittedName>
</protein>
<organism evidence="1">
    <name type="scientific">Anguilla anguilla</name>
    <name type="common">European freshwater eel</name>
    <name type="synonym">Muraena anguilla</name>
    <dbReference type="NCBI Taxonomy" id="7936"/>
    <lineage>
        <taxon>Eukaryota</taxon>
        <taxon>Metazoa</taxon>
        <taxon>Chordata</taxon>
        <taxon>Craniata</taxon>
        <taxon>Vertebrata</taxon>
        <taxon>Euteleostomi</taxon>
        <taxon>Actinopterygii</taxon>
        <taxon>Neopterygii</taxon>
        <taxon>Teleostei</taxon>
        <taxon>Anguilliformes</taxon>
        <taxon>Anguillidae</taxon>
        <taxon>Anguilla</taxon>
    </lineage>
</organism>
<dbReference type="AlphaFoldDB" id="A0A0E9PXJ6"/>
<sequence length="54" mass="6087">MLITHASHKKKQTEENLLLVNCLQFEAHVVCIKNRSVGQTLRIGGISFLLGRKI</sequence>
<reference evidence="1" key="1">
    <citation type="submission" date="2014-11" db="EMBL/GenBank/DDBJ databases">
        <authorList>
            <person name="Amaro Gonzalez C."/>
        </authorList>
    </citation>
    <scope>NUCLEOTIDE SEQUENCE</scope>
</reference>
<proteinExistence type="predicted"/>
<dbReference type="EMBL" id="GBXM01099974">
    <property type="protein sequence ID" value="JAH08603.1"/>
    <property type="molecule type" value="Transcribed_RNA"/>
</dbReference>
<accession>A0A0E9PXJ6</accession>
<name>A0A0E9PXJ6_ANGAN</name>